<reference evidence="7 8" key="1">
    <citation type="submission" date="2015-09" db="EMBL/GenBank/DDBJ databases">
        <title>Bacillus cereus food isolates.</title>
        <authorList>
            <person name="Boekhorst J."/>
        </authorList>
    </citation>
    <scope>NUCLEOTIDE SEQUENCE [LARGE SCALE GENOMIC DNA]</scope>
    <source>
        <strain evidence="7 8">B4088</strain>
    </source>
</reference>
<dbReference type="Proteomes" id="UP000076482">
    <property type="component" value="Unassembled WGS sequence"/>
</dbReference>
<dbReference type="PATRIC" id="fig|1396.535.peg.6790"/>
<evidence type="ECO:0000256" key="1">
    <source>
        <dbReference type="ARBA" id="ARBA00004651"/>
    </source>
</evidence>
<dbReference type="PANTHER" id="PTHR30086:SF20">
    <property type="entry name" value="ARGININE EXPORTER PROTEIN ARGO-RELATED"/>
    <property type="match status" value="1"/>
</dbReference>
<name>A0A164M120_BACCE</name>
<feature type="transmembrane region" description="Helical" evidence="6">
    <location>
        <begin position="6"/>
        <end position="29"/>
    </location>
</feature>
<feature type="transmembrane region" description="Helical" evidence="6">
    <location>
        <begin position="41"/>
        <end position="69"/>
    </location>
</feature>
<dbReference type="GO" id="GO:0005886">
    <property type="term" value="C:plasma membrane"/>
    <property type="evidence" value="ECO:0007669"/>
    <property type="project" value="UniProtKB-SubCell"/>
</dbReference>
<dbReference type="Pfam" id="PF01810">
    <property type="entry name" value="LysE"/>
    <property type="match status" value="1"/>
</dbReference>
<gene>
    <name evidence="7" type="ORF">B4088_4872</name>
</gene>
<dbReference type="PIRSF" id="PIRSF006324">
    <property type="entry name" value="LeuE"/>
    <property type="match status" value="1"/>
</dbReference>
<keyword evidence="4 6" id="KW-1133">Transmembrane helix</keyword>
<feature type="transmembrane region" description="Helical" evidence="6">
    <location>
        <begin position="75"/>
        <end position="92"/>
    </location>
</feature>
<evidence type="ECO:0000256" key="3">
    <source>
        <dbReference type="ARBA" id="ARBA00022692"/>
    </source>
</evidence>
<evidence type="ECO:0000313" key="7">
    <source>
        <dbReference type="EMBL" id="KZD57836.1"/>
    </source>
</evidence>
<evidence type="ECO:0000256" key="4">
    <source>
        <dbReference type="ARBA" id="ARBA00022989"/>
    </source>
</evidence>
<dbReference type="AlphaFoldDB" id="A0A164M120"/>
<proteinExistence type="predicted"/>
<evidence type="ECO:0000313" key="8">
    <source>
        <dbReference type="Proteomes" id="UP000076482"/>
    </source>
</evidence>
<dbReference type="GO" id="GO:0015171">
    <property type="term" value="F:amino acid transmembrane transporter activity"/>
    <property type="evidence" value="ECO:0007669"/>
    <property type="project" value="TreeGrafter"/>
</dbReference>
<dbReference type="PANTHER" id="PTHR30086">
    <property type="entry name" value="ARGININE EXPORTER PROTEIN ARGO"/>
    <property type="match status" value="1"/>
</dbReference>
<dbReference type="EMBL" id="LJKE01000087">
    <property type="protein sequence ID" value="KZD57836.1"/>
    <property type="molecule type" value="Genomic_DNA"/>
</dbReference>
<keyword evidence="3 6" id="KW-0812">Transmembrane</keyword>
<keyword evidence="5 6" id="KW-0472">Membrane</keyword>
<dbReference type="InterPro" id="IPR001123">
    <property type="entry name" value="LeuE-type"/>
</dbReference>
<dbReference type="RefSeq" id="WP_063262595.1">
    <property type="nucleotide sequence ID" value="NZ_LJKE01000087.1"/>
</dbReference>
<organism evidence="7 8">
    <name type="scientific">Bacillus cereus</name>
    <dbReference type="NCBI Taxonomy" id="1396"/>
    <lineage>
        <taxon>Bacteria</taxon>
        <taxon>Bacillati</taxon>
        <taxon>Bacillota</taxon>
        <taxon>Bacilli</taxon>
        <taxon>Bacillales</taxon>
        <taxon>Bacillaceae</taxon>
        <taxon>Bacillus</taxon>
        <taxon>Bacillus cereus group</taxon>
    </lineage>
</organism>
<feature type="transmembrane region" description="Helical" evidence="6">
    <location>
        <begin position="113"/>
        <end position="134"/>
    </location>
</feature>
<comment type="subcellular location">
    <subcellularLocation>
        <location evidence="1">Cell membrane</location>
        <topology evidence="1">Multi-pass membrane protein</topology>
    </subcellularLocation>
</comment>
<sequence>MVSFSTLLAFAIVSLSMVCSPGPNMIYLISRSITQGRMAGFISLLGIMLGFVIYIIATMFGLTVLFLAVPAVYEAVKWAGAAYLLWLAWNSIKPGATSIMEPRTISNEPPRKLFLMGLMTNLLNPKIAILYVSLLPQFEDPEKGSLLIQGAVLGLTQITVSFIVNLLIVFTASKIATWFGTRPTWLQVQRWLMASVLTGLAVRLAFERRQ</sequence>
<protein>
    <submittedName>
        <fullName evidence="7">Transporter LysE family</fullName>
    </submittedName>
</protein>
<keyword evidence="2" id="KW-1003">Cell membrane</keyword>
<evidence type="ECO:0000256" key="5">
    <source>
        <dbReference type="ARBA" id="ARBA00023136"/>
    </source>
</evidence>
<evidence type="ECO:0000256" key="2">
    <source>
        <dbReference type="ARBA" id="ARBA00022475"/>
    </source>
</evidence>
<accession>A0A164M120</accession>
<feature type="transmembrane region" description="Helical" evidence="6">
    <location>
        <begin position="146"/>
        <end position="170"/>
    </location>
</feature>
<evidence type="ECO:0000256" key="6">
    <source>
        <dbReference type="SAM" id="Phobius"/>
    </source>
</evidence>
<comment type="caution">
    <text evidence="7">The sequence shown here is derived from an EMBL/GenBank/DDBJ whole genome shotgun (WGS) entry which is preliminary data.</text>
</comment>